<proteinExistence type="predicted"/>
<name>A0A381XL22_9ZZZZ</name>
<keyword evidence="2" id="KW-0472">Membrane</keyword>
<protein>
    <submittedName>
        <fullName evidence="3">Uncharacterized protein</fullName>
    </submittedName>
</protein>
<keyword evidence="2" id="KW-0812">Transmembrane</keyword>
<dbReference type="EMBL" id="UINC01015523">
    <property type="protein sequence ID" value="SVA65300.1"/>
    <property type="molecule type" value="Genomic_DNA"/>
</dbReference>
<dbReference type="AlphaFoldDB" id="A0A381XL22"/>
<organism evidence="3">
    <name type="scientific">marine metagenome</name>
    <dbReference type="NCBI Taxonomy" id="408172"/>
    <lineage>
        <taxon>unclassified sequences</taxon>
        <taxon>metagenomes</taxon>
        <taxon>ecological metagenomes</taxon>
    </lineage>
</organism>
<keyword evidence="2" id="KW-1133">Transmembrane helix</keyword>
<feature type="compositionally biased region" description="Basic and acidic residues" evidence="1">
    <location>
        <begin position="167"/>
        <end position="191"/>
    </location>
</feature>
<sequence length="259" mass="27997">MEIKPLYKTAPVVPNTKSSVSNIVIALLGTALLVFSFVSIVVLVKRNSNESTTFAATEATVATTSAGIATNPDAEILVLSTSINLLLDRIDSLENQLSERPQPNVSDSQASNLLLDRIDFLESQLLERSRLNVSSLQPRMDVLTPPEGEKPKHEGVKPPPQEQKGQAPREGEKPKHEGVKPPPQAKKDQAPREGGQPRSEGVKPPPQAKKGQGPREGGQARSEGVKPPPQAKKGPPPGQGERSTQGKPPREKKGQRRRR</sequence>
<evidence type="ECO:0000256" key="2">
    <source>
        <dbReference type="SAM" id="Phobius"/>
    </source>
</evidence>
<reference evidence="3" key="1">
    <citation type="submission" date="2018-05" db="EMBL/GenBank/DDBJ databases">
        <authorList>
            <person name="Lanie J.A."/>
            <person name="Ng W.-L."/>
            <person name="Kazmierczak K.M."/>
            <person name="Andrzejewski T.M."/>
            <person name="Davidsen T.M."/>
            <person name="Wayne K.J."/>
            <person name="Tettelin H."/>
            <person name="Glass J.I."/>
            <person name="Rusch D."/>
            <person name="Podicherti R."/>
            <person name="Tsui H.-C.T."/>
            <person name="Winkler M.E."/>
        </authorList>
    </citation>
    <scope>NUCLEOTIDE SEQUENCE</scope>
</reference>
<gene>
    <name evidence="3" type="ORF">METZ01_LOCUS118154</name>
</gene>
<feature type="compositionally biased region" description="Basic and acidic residues" evidence="1">
    <location>
        <begin position="147"/>
        <end position="156"/>
    </location>
</feature>
<accession>A0A381XL22</accession>
<feature type="compositionally biased region" description="Pro residues" evidence="1">
    <location>
        <begin position="226"/>
        <end position="238"/>
    </location>
</feature>
<feature type="region of interest" description="Disordered" evidence="1">
    <location>
        <begin position="137"/>
        <end position="259"/>
    </location>
</feature>
<feature type="transmembrane region" description="Helical" evidence="2">
    <location>
        <begin position="20"/>
        <end position="44"/>
    </location>
</feature>
<evidence type="ECO:0000256" key="1">
    <source>
        <dbReference type="SAM" id="MobiDB-lite"/>
    </source>
</evidence>
<evidence type="ECO:0000313" key="3">
    <source>
        <dbReference type="EMBL" id="SVA65300.1"/>
    </source>
</evidence>